<accession>A0A2Z7DE86</accession>
<evidence type="ECO:0000313" key="2">
    <source>
        <dbReference type="Proteomes" id="UP000250235"/>
    </source>
</evidence>
<evidence type="ECO:0000313" key="1">
    <source>
        <dbReference type="EMBL" id="KZV57822.1"/>
    </source>
</evidence>
<dbReference type="EMBL" id="KQ987248">
    <property type="protein sequence ID" value="KZV57822.1"/>
    <property type="molecule type" value="Genomic_DNA"/>
</dbReference>
<reference evidence="1 2" key="1">
    <citation type="journal article" date="2015" name="Proc. Natl. Acad. Sci. U.S.A.">
        <title>The resurrection genome of Boea hygrometrica: A blueprint for survival of dehydration.</title>
        <authorList>
            <person name="Xiao L."/>
            <person name="Yang G."/>
            <person name="Zhang L."/>
            <person name="Yang X."/>
            <person name="Zhao S."/>
            <person name="Ji Z."/>
            <person name="Zhou Q."/>
            <person name="Hu M."/>
            <person name="Wang Y."/>
            <person name="Chen M."/>
            <person name="Xu Y."/>
            <person name="Jin H."/>
            <person name="Xiao X."/>
            <person name="Hu G."/>
            <person name="Bao F."/>
            <person name="Hu Y."/>
            <person name="Wan P."/>
            <person name="Li L."/>
            <person name="Deng X."/>
            <person name="Kuang T."/>
            <person name="Xiang C."/>
            <person name="Zhu J.K."/>
            <person name="Oliver M.J."/>
            <person name="He Y."/>
        </authorList>
    </citation>
    <scope>NUCLEOTIDE SEQUENCE [LARGE SCALE GENOMIC DNA]</scope>
    <source>
        <strain evidence="2">cv. XS01</strain>
    </source>
</reference>
<name>A0A2Z7DE86_9LAMI</name>
<dbReference type="AlphaFoldDB" id="A0A2Z7DE86"/>
<sequence length="93" mass="10528">MLSVQTRYTPTASKVDNDKQIPQLLLIVLSRCSNIVVLQQTQESAVILRHAVQHVYSIQLSPPTIRVHRQIMLARLITLSDQIATTKQITLIK</sequence>
<proteinExistence type="predicted"/>
<organism evidence="1 2">
    <name type="scientific">Dorcoceras hygrometricum</name>
    <dbReference type="NCBI Taxonomy" id="472368"/>
    <lineage>
        <taxon>Eukaryota</taxon>
        <taxon>Viridiplantae</taxon>
        <taxon>Streptophyta</taxon>
        <taxon>Embryophyta</taxon>
        <taxon>Tracheophyta</taxon>
        <taxon>Spermatophyta</taxon>
        <taxon>Magnoliopsida</taxon>
        <taxon>eudicotyledons</taxon>
        <taxon>Gunneridae</taxon>
        <taxon>Pentapetalae</taxon>
        <taxon>asterids</taxon>
        <taxon>lamiids</taxon>
        <taxon>Lamiales</taxon>
        <taxon>Gesneriaceae</taxon>
        <taxon>Didymocarpoideae</taxon>
        <taxon>Trichosporeae</taxon>
        <taxon>Loxocarpinae</taxon>
        <taxon>Dorcoceras</taxon>
    </lineage>
</organism>
<gene>
    <name evidence="1" type="ORF">F511_24961</name>
</gene>
<protein>
    <submittedName>
        <fullName evidence="1">Pentatricopeptide repeat-containing protein</fullName>
    </submittedName>
</protein>
<keyword evidence="2" id="KW-1185">Reference proteome</keyword>
<dbReference type="Proteomes" id="UP000250235">
    <property type="component" value="Unassembled WGS sequence"/>
</dbReference>